<dbReference type="Proteomes" id="UP001501243">
    <property type="component" value="Unassembled WGS sequence"/>
</dbReference>
<comment type="caution">
    <text evidence="3">The sequence shown here is derived from an EMBL/GenBank/DDBJ whole genome shotgun (WGS) entry which is preliminary data.</text>
</comment>
<evidence type="ECO:0000313" key="3">
    <source>
        <dbReference type="EMBL" id="GAA4493737.1"/>
    </source>
</evidence>
<organism evidence="3 4">
    <name type="scientific">Hymenobacter ginsengisoli</name>
    <dbReference type="NCBI Taxonomy" id="1051626"/>
    <lineage>
        <taxon>Bacteria</taxon>
        <taxon>Pseudomonadati</taxon>
        <taxon>Bacteroidota</taxon>
        <taxon>Cytophagia</taxon>
        <taxon>Cytophagales</taxon>
        <taxon>Hymenobacteraceae</taxon>
        <taxon>Hymenobacter</taxon>
    </lineage>
</organism>
<keyword evidence="4" id="KW-1185">Reference proteome</keyword>
<gene>
    <name evidence="3" type="ORF">GCM10023172_02690</name>
</gene>
<feature type="chain" id="PRO_5047005537" evidence="2">
    <location>
        <begin position="22"/>
        <end position="102"/>
    </location>
</feature>
<dbReference type="EMBL" id="BAABGQ010000003">
    <property type="protein sequence ID" value="GAA4493737.1"/>
    <property type="molecule type" value="Genomic_DNA"/>
</dbReference>
<feature type="region of interest" description="Disordered" evidence="1">
    <location>
        <begin position="36"/>
        <end position="102"/>
    </location>
</feature>
<evidence type="ECO:0000256" key="2">
    <source>
        <dbReference type="SAM" id="SignalP"/>
    </source>
</evidence>
<sequence>MKNMKTLLFAALLGSVSAVEAAPSTAVVAPATISQTTPAAGQAPSAKEMKRIRKQRKQNGPEVYKGTVAEQRRIVTDAPGAEKDDDNTSDTPKKDRKMKKNK</sequence>
<feature type="signal peptide" evidence="2">
    <location>
        <begin position="1"/>
        <end position="21"/>
    </location>
</feature>
<evidence type="ECO:0000256" key="1">
    <source>
        <dbReference type="SAM" id="MobiDB-lite"/>
    </source>
</evidence>
<evidence type="ECO:0000313" key="4">
    <source>
        <dbReference type="Proteomes" id="UP001501243"/>
    </source>
</evidence>
<keyword evidence="2" id="KW-0732">Signal</keyword>
<protein>
    <submittedName>
        <fullName evidence="3">Uncharacterized protein</fullName>
    </submittedName>
</protein>
<name>A0ABP8PX86_9BACT</name>
<reference evidence="4" key="1">
    <citation type="journal article" date="2019" name="Int. J. Syst. Evol. Microbiol.">
        <title>The Global Catalogue of Microorganisms (GCM) 10K type strain sequencing project: providing services to taxonomists for standard genome sequencing and annotation.</title>
        <authorList>
            <consortium name="The Broad Institute Genomics Platform"/>
            <consortium name="The Broad Institute Genome Sequencing Center for Infectious Disease"/>
            <person name="Wu L."/>
            <person name="Ma J."/>
        </authorList>
    </citation>
    <scope>NUCLEOTIDE SEQUENCE [LARGE SCALE GENOMIC DNA]</scope>
    <source>
        <strain evidence="4">JCM 17841</strain>
    </source>
</reference>
<accession>A0ABP8PX86</accession>
<proteinExistence type="predicted"/>